<evidence type="ECO:0000313" key="1">
    <source>
        <dbReference type="EMBL" id="MDD0991443.1"/>
    </source>
</evidence>
<evidence type="ECO:0000313" key="2">
    <source>
        <dbReference type="Proteomes" id="UP001148203"/>
    </source>
</evidence>
<name>A0ABT5NTJ0_9PSED</name>
<organism evidence="1 2">
    <name type="scientific">Pseudomonas fontis</name>
    <dbReference type="NCBI Taxonomy" id="2942633"/>
    <lineage>
        <taxon>Bacteria</taxon>
        <taxon>Pseudomonadati</taxon>
        <taxon>Pseudomonadota</taxon>
        <taxon>Gammaproteobacteria</taxon>
        <taxon>Pseudomonadales</taxon>
        <taxon>Pseudomonadaceae</taxon>
        <taxon>Pseudomonas</taxon>
    </lineage>
</organism>
<evidence type="ECO:0008006" key="3">
    <source>
        <dbReference type="Google" id="ProtNLM"/>
    </source>
</evidence>
<proteinExistence type="predicted"/>
<dbReference type="Proteomes" id="UP001148203">
    <property type="component" value="Unassembled WGS sequence"/>
</dbReference>
<keyword evidence="2" id="KW-1185">Reference proteome</keyword>
<dbReference type="RefSeq" id="WP_273913354.1">
    <property type="nucleotide sequence ID" value="NZ_JAMDGX010000081.1"/>
</dbReference>
<gene>
    <name evidence="1" type="ORF">M5G11_12930</name>
</gene>
<protein>
    <recommendedName>
        <fullName evidence="3">RiboL-PSP-HEPN domain-containing protein</fullName>
    </recommendedName>
</protein>
<sequence>MGKHQHLVDLALSGELPKLAIEFFIVFSRFECALKRSADYAAPGDNAKVNANWDAFAKDLGNGFFEEVKAQGLAPELLHSPPKLQVVLPNGGGLGWREPPAVNNSVELFLAIRRARNNLVHGAKYRDRATGRVDPVDGSERDERLLDQALAVLGLALERNAKVRGFFHPY</sequence>
<comment type="caution">
    <text evidence="1">The sequence shown here is derived from an EMBL/GenBank/DDBJ whole genome shotgun (WGS) entry which is preliminary data.</text>
</comment>
<reference evidence="1 2" key="1">
    <citation type="submission" date="2022-05" db="EMBL/GenBank/DDBJ databases">
        <title>Novel Pseudomonas spp. Isolated from a Rainbow Trout Aquaculture Facility.</title>
        <authorList>
            <person name="Testerman T."/>
            <person name="Graf J."/>
        </authorList>
    </citation>
    <scope>NUCLEOTIDE SEQUENCE [LARGE SCALE GENOMIC DNA]</scope>
    <source>
        <strain evidence="1 2">ID681</strain>
    </source>
</reference>
<accession>A0ABT5NTJ0</accession>
<dbReference type="EMBL" id="JAMDGY010000029">
    <property type="protein sequence ID" value="MDD0991443.1"/>
    <property type="molecule type" value="Genomic_DNA"/>
</dbReference>